<keyword evidence="5" id="KW-0997">Cell inner membrane</keyword>
<dbReference type="NCBIfam" id="TIGR04407">
    <property type="entry name" value="LptF_YjgP"/>
    <property type="match status" value="1"/>
</dbReference>
<feature type="transmembrane region" description="Helical" evidence="9">
    <location>
        <begin position="300"/>
        <end position="317"/>
    </location>
</feature>
<dbReference type="EMBL" id="MN079101">
    <property type="protein sequence ID" value="QEA05446.1"/>
    <property type="molecule type" value="Genomic_DNA"/>
</dbReference>
<proteinExistence type="predicted"/>
<dbReference type="AlphaFoldDB" id="A0A5B8R9I6"/>
<reference evidence="10" key="1">
    <citation type="submission" date="2019-06" db="EMBL/GenBank/DDBJ databases">
        <authorList>
            <person name="Murdoch R.W."/>
            <person name="Fathepure B."/>
        </authorList>
    </citation>
    <scope>NUCLEOTIDE SEQUENCE</scope>
</reference>
<dbReference type="GO" id="GO:0055085">
    <property type="term" value="P:transmembrane transport"/>
    <property type="evidence" value="ECO:0007669"/>
    <property type="project" value="InterPro"/>
</dbReference>
<evidence type="ECO:0000256" key="7">
    <source>
        <dbReference type="ARBA" id="ARBA00022989"/>
    </source>
</evidence>
<keyword evidence="7 9" id="KW-1133">Transmembrane helix</keyword>
<feature type="transmembrane region" description="Helical" evidence="9">
    <location>
        <begin position="329"/>
        <end position="348"/>
    </location>
</feature>
<evidence type="ECO:0000256" key="6">
    <source>
        <dbReference type="ARBA" id="ARBA00022692"/>
    </source>
</evidence>
<keyword evidence="3" id="KW-0813">Transport</keyword>
<dbReference type="InterPro" id="IPR030922">
    <property type="entry name" value="LptF"/>
</dbReference>
<organism evidence="10">
    <name type="scientific">uncultured organism</name>
    <dbReference type="NCBI Taxonomy" id="155900"/>
    <lineage>
        <taxon>unclassified sequences</taxon>
        <taxon>environmental samples</taxon>
    </lineage>
</organism>
<keyword evidence="4" id="KW-1003">Cell membrane</keyword>
<dbReference type="GO" id="GO:0015920">
    <property type="term" value="P:lipopolysaccharide transport"/>
    <property type="evidence" value="ECO:0007669"/>
    <property type="project" value="TreeGrafter"/>
</dbReference>
<feature type="transmembrane region" description="Helical" evidence="9">
    <location>
        <begin position="269"/>
        <end position="288"/>
    </location>
</feature>
<evidence type="ECO:0000256" key="3">
    <source>
        <dbReference type="ARBA" id="ARBA00022448"/>
    </source>
</evidence>
<sequence length="358" mass="39004">MLRRRLERYLVRETLLAWGGVTLVLVVVLLTNRLIKFMAAAARGEVPAELIFGLLGLKALANLGMVLPASLFLAVILALGRLYRDSEMAAMTACGFGPRHILSALMTLAVPLSIFVAVFSISLGPQAEATAQRLVIESSQRSQFQGLEGGRFLTLDGGGAVYAGAVADDGTLRDVFARLPGDGVDRVIVADSAYRRTDPDTGGRFLVLVDGWRYDGSPGLLAWRMLSFKEHGIRLDARAPVKGHLKRDARSVPRLLAGGERADYAELQWRLGMAVSVFTLILAAIPLARTAPREGRYAKLVGAVLLYVVYFNGLKVAQDWYESGTVPGWLGLWWVHAALGVFAVAMLVREYGLRRRPS</sequence>
<accession>A0A5B8R9I6</accession>
<evidence type="ECO:0000256" key="8">
    <source>
        <dbReference type="ARBA" id="ARBA00023136"/>
    </source>
</evidence>
<evidence type="ECO:0000256" key="4">
    <source>
        <dbReference type="ARBA" id="ARBA00022475"/>
    </source>
</evidence>
<dbReference type="GO" id="GO:0005886">
    <property type="term" value="C:plasma membrane"/>
    <property type="evidence" value="ECO:0007669"/>
    <property type="project" value="UniProtKB-SubCell"/>
</dbReference>
<feature type="transmembrane region" description="Helical" evidence="9">
    <location>
        <begin position="9"/>
        <end position="30"/>
    </location>
</feature>
<feature type="transmembrane region" description="Helical" evidence="9">
    <location>
        <begin position="101"/>
        <end position="123"/>
    </location>
</feature>
<dbReference type="PANTHER" id="PTHR33529">
    <property type="entry name" value="SLR0882 PROTEIN-RELATED"/>
    <property type="match status" value="1"/>
</dbReference>
<evidence type="ECO:0000256" key="9">
    <source>
        <dbReference type="SAM" id="Phobius"/>
    </source>
</evidence>
<evidence type="ECO:0000313" key="10">
    <source>
        <dbReference type="EMBL" id="QEA05446.1"/>
    </source>
</evidence>
<dbReference type="InterPro" id="IPR005495">
    <property type="entry name" value="LptG/LptF_permease"/>
</dbReference>
<keyword evidence="8 9" id="KW-0472">Membrane</keyword>
<dbReference type="PANTHER" id="PTHR33529:SF7">
    <property type="entry name" value="LIPOPOLYSACCHARIDE EXPORT SYSTEM PERMEASE PROTEIN LPTF"/>
    <property type="match status" value="1"/>
</dbReference>
<dbReference type="Pfam" id="PF03739">
    <property type="entry name" value="LptF_LptG"/>
    <property type="match status" value="1"/>
</dbReference>
<comment type="subcellular location">
    <subcellularLocation>
        <location evidence="1">Cell inner membrane</location>
        <topology evidence="1">Multi-pass membrane protein</topology>
    </subcellularLocation>
</comment>
<feature type="transmembrane region" description="Helical" evidence="9">
    <location>
        <begin position="50"/>
        <end position="80"/>
    </location>
</feature>
<evidence type="ECO:0000256" key="5">
    <source>
        <dbReference type="ARBA" id="ARBA00022519"/>
    </source>
</evidence>
<evidence type="ECO:0000256" key="2">
    <source>
        <dbReference type="ARBA" id="ARBA00014213"/>
    </source>
</evidence>
<keyword evidence="6 9" id="KW-0812">Transmembrane</keyword>
<name>A0A5B8R9I6_9ZZZZ</name>
<gene>
    <name evidence="10" type="primary">lptF_1</name>
    <name evidence="10" type="ORF">KBTEX_01769</name>
</gene>
<evidence type="ECO:0000256" key="1">
    <source>
        <dbReference type="ARBA" id="ARBA00004429"/>
    </source>
</evidence>
<protein>
    <recommendedName>
        <fullName evidence="2">Lipopolysaccharide export system permease protein LptF</fullName>
    </recommendedName>
</protein>